<dbReference type="EMBL" id="JBHRTD010000017">
    <property type="protein sequence ID" value="MFC3139629.1"/>
    <property type="molecule type" value="Genomic_DNA"/>
</dbReference>
<keyword evidence="2" id="KW-0812">Transmembrane</keyword>
<feature type="transmembrane region" description="Helical" evidence="2">
    <location>
        <begin position="244"/>
        <end position="262"/>
    </location>
</feature>
<evidence type="ECO:0000256" key="1">
    <source>
        <dbReference type="SAM" id="MobiDB-lite"/>
    </source>
</evidence>
<evidence type="ECO:0000313" key="4">
    <source>
        <dbReference type="Proteomes" id="UP001595621"/>
    </source>
</evidence>
<protein>
    <recommendedName>
        <fullName evidence="5">Chemotaxis protein</fullName>
    </recommendedName>
</protein>
<comment type="caution">
    <text evidence="3">The sequence shown here is derived from an EMBL/GenBank/DDBJ whole genome shotgun (WGS) entry which is preliminary data.</text>
</comment>
<dbReference type="Proteomes" id="UP001595621">
    <property type="component" value="Unassembled WGS sequence"/>
</dbReference>
<feature type="region of interest" description="Disordered" evidence="1">
    <location>
        <begin position="1"/>
        <end position="22"/>
    </location>
</feature>
<evidence type="ECO:0008006" key="5">
    <source>
        <dbReference type="Google" id="ProtNLM"/>
    </source>
</evidence>
<name>A0ABV7GHB4_9GAMM</name>
<sequence length="265" mass="27724">MGSSSRSNSSQQTRNSSVSFGVQGPNNGIILNGNGNTVTDGGAFKLVGDIVGQLPMLFASGMNAVTDVSQMGERQTEQAFNTATDLYGEASNSLQEMARLGADVMTDAGDYMHSATQEAFDFGRSAIDTAGHAADSAIDANVIVSREAMDNSYDMAAMVATSLENANANNTDLAHRSMDNAAYMVDGVTSFADSLTDKVLDSAETANKDATGQLIRGFESMMGFAEDYSRSDGTALAESNNKTLLYMMGGLAVTALGAAFIMRGQ</sequence>
<reference evidence="4" key="1">
    <citation type="journal article" date="2019" name="Int. J. Syst. Evol. Microbiol.">
        <title>The Global Catalogue of Microorganisms (GCM) 10K type strain sequencing project: providing services to taxonomists for standard genome sequencing and annotation.</title>
        <authorList>
            <consortium name="The Broad Institute Genomics Platform"/>
            <consortium name="The Broad Institute Genome Sequencing Center for Infectious Disease"/>
            <person name="Wu L."/>
            <person name="Ma J."/>
        </authorList>
    </citation>
    <scope>NUCLEOTIDE SEQUENCE [LARGE SCALE GENOMIC DNA]</scope>
    <source>
        <strain evidence="4">KCTC 52277</strain>
    </source>
</reference>
<organism evidence="3 4">
    <name type="scientific">Shewanella submarina</name>
    <dbReference type="NCBI Taxonomy" id="2016376"/>
    <lineage>
        <taxon>Bacteria</taxon>
        <taxon>Pseudomonadati</taxon>
        <taxon>Pseudomonadota</taxon>
        <taxon>Gammaproteobacteria</taxon>
        <taxon>Alteromonadales</taxon>
        <taxon>Shewanellaceae</taxon>
        <taxon>Shewanella</taxon>
    </lineage>
</organism>
<proteinExistence type="predicted"/>
<dbReference type="RefSeq" id="WP_248936144.1">
    <property type="nucleotide sequence ID" value="NZ_JAKILF010000004.1"/>
</dbReference>
<keyword evidence="2" id="KW-1133">Transmembrane helix</keyword>
<accession>A0ABV7GHB4</accession>
<evidence type="ECO:0000256" key="2">
    <source>
        <dbReference type="SAM" id="Phobius"/>
    </source>
</evidence>
<evidence type="ECO:0000313" key="3">
    <source>
        <dbReference type="EMBL" id="MFC3139629.1"/>
    </source>
</evidence>
<gene>
    <name evidence="3" type="ORF">ACFOE0_15780</name>
</gene>
<keyword evidence="2" id="KW-0472">Membrane</keyword>
<keyword evidence="4" id="KW-1185">Reference proteome</keyword>